<accession>A0A0B7AYS7</accession>
<reference evidence="1" key="1">
    <citation type="submission" date="2014-12" db="EMBL/GenBank/DDBJ databases">
        <title>Insight into the proteome of Arion vulgaris.</title>
        <authorList>
            <person name="Aradska J."/>
            <person name="Bulat T."/>
            <person name="Smidak R."/>
            <person name="Sarate P."/>
            <person name="Gangsoo J."/>
            <person name="Sialana F."/>
            <person name="Bilban M."/>
            <person name="Lubec G."/>
        </authorList>
    </citation>
    <scope>NUCLEOTIDE SEQUENCE</scope>
    <source>
        <tissue evidence="1">Skin</tissue>
    </source>
</reference>
<dbReference type="AlphaFoldDB" id="A0A0B7AYS7"/>
<organism evidence="1">
    <name type="scientific">Arion vulgaris</name>
    <dbReference type="NCBI Taxonomy" id="1028688"/>
    <lineage>
        <taxon>Eukaryota</taxon>
        <taxon>Metazoa</taxon>
        <taxon>Spiralia</taxon>
        <taxon>Lophotrochozoa</taxon>
        <taxon>Mollusca</taxon>
        <taxon>Gastropoda</taxon>
        <taxon>Heterobranchia</taxon>
        <taxon>Euthyneura</taxon>
        <taxon>Panpulmonata</taxon>
        <taxon>Eupulmonata</taxon>
        <taxon>Stylommatophora</taxon>
        <taxon>Helicina</taxon>
        <taxon>Arionoidea</taxon>
        <taxon>Arionidae</taxon>
        <taxon>Arion</taxon>
    </lineage>
</organism>
<name>A0A0B7AYS7_9EUPU</name>
<sequence length="72" mass="8529">MSSGEVMKSEKCLVTTINCFKKEKLQVCWAYSEKKLKLETKCLRKKDCPMETLKQNFIREVRNVRLNSIEEI</sequence>
<dbReference type="EMBL" id="HACG01039364">
    <property type="protein sequence ID" value="CEK86229.1"/>
    <property type="molecule type" value="Transcribed_RNA"/>
</dbReference>
<feature type="non-terminal residue" evidence="1">
    <location>
        <position position="72"/>
    </location>
</feature>
<proteinExistence type="predicted"/>
<evidence type="ECO:0000313" key="1">
    <source>
        <dbReference type="EMBL" id="CEK86229.1"/>
    </source>
</evidence>
<gene>
    <name evidence="1" type="primary">ORF152657</name>
</gene>
<protein>
    <submittedName>
        <fullName evidence="1">Uncharacterized protein</fullName>
    </submittedName>
</protein>